<dbReference type="SUPFAM" id="SSF56563">
    <property type="entry name" value="Major capsid protein gp5"/>
    <property type="match status" value="1"/>
</dbReference>
<reference evidence="5" key="1">
    <citation type="journal article" date="2019" name="Int. J. Syst. Evol. Microbiol.">
        <title>The Global Catalogue of Microorganisms (GCM) 10K type strain sequencing project: providing services to taxonomists for standard genome sequencing and annotation.</title>
        <authorList>
            <consortium name="The Broad Institute Genomics Platform"/>
            <consortium name="The Broad Institute Genome Sequencing Center for Infectious Disease"/>
            <person name="Wu L."/>
            <person name="Ma J."/>
        </authorList>
    </citation>
    <scope>NUCLEOTIDE SEQUENCE [LARGE SCALE GENOMIC DNA]</scope>
    <source>
        <strain evidence="5">CCUG 49452</strain>
    </source>
</reference>
<dbReference type="NCBIfam" id="TIGR01554">
    <property type="entry name" value="major_cap_HK97"/>
    <property type="match status" value="1"/>
</dbReference>
<evidence type="ECO:0000256" key="1">
    <source>
        <dbReference type="ARBA" id="ARBA00004328"/>
    </source>
</evidence>
<gene>
    <name evidence="4" type="ORF">ACFO6X_06330</name>
</gene>
<evidence type="ECO:0000256" key="2">
    <source>
        <dbReference type="SAM" id="Coils"/>
    </source>
</evidence>
<dbReference type="InterPro" id="IPR054612">
    <property type="entry name" value="Phage_capsid-like_C"/>
</dbReference>
<comment type="subcellular location">
    <subcellularLocation>
        <location evidence="1">Virion</location>
    </subcellularLocation>
</comment>
<dbReference type="Proteomes" id="UP001596001">
    <property type="component" value="Unassembled WGS sequence"/>
</dbReference>
<feature type="coiled-coil region" evidence="2">
    <location>
        <begin position="86"/>
        <end position="116"/>
    </location>
</feature>
<organism evidence="4 5">
    <name type="scientific">Giesbergeria sinuosa</name>
    <dbReference type="NCBI Taxonomy" id="80883"/>
    <lineage>
        <taxon>Bacteria</taxon>
        <taxon>Pseudomonadati</taxon>
        <taxon>Pseudomonadota</taxon>
        <taxon>Betaproteobacteria</taxon>
        <taxon>Burkholderiales</taxon>
        <taxon>Comamonadaceae</taxon>
        <taxon>Giesbergeria</taxon>
    </lineage>
</organism>
<evidence type="ECO:0000313" key="5">
    <source>
        <dbReference type="Proteomes" id="UP001596001"/>
    </source>
</evidence>
<accession>A0ABV9QCT4</accession>
<dbReference type="InterPro" id="IPR024455">
    <property type="entry name" value="Phage_capsid"/>
</dbReference>
<dbReference type="EMBL" id="JBHSHJ010000003">
    <property type="protein sequence ID" value="MFC4788601.1"/>
    <property type="molecule type" value="Genomic_DNA"/>
</dbReference>
<dbReference type="Gene3D" id="3.30.2400.10">
    <property type="entry name" value="Major capsid protein gp5"/>
    <property type="match status" value="1"/>
</dbReference>
<keyword evidence="5" id="KW-1185">Reference proteome</keyword>
<sequence>MKLTRKNLTLGLLVGIAVLAVLALMGHPMIDPAALAGIGMVPMAMSGEISSVVEIKKLIEDQGKAWEEFKKTNDELIQAKADGKAVADLETKLAKISKDMDQLAQLKSEFDKLMLELQRPGAGGKKDKTDLEAECKSWNAMLRADFQSKGRPIPAEISVDAYTQYKSAFFSLVRHGDIERLTADERKAMSAGSDPDGGYLLPAPTVGRMIQKVQEQSLMRQLATVQTISTDAVEGVVDNDEADAGWVSEMGTRNDTDTPQVGKYRIEAHEMYAQPKVTQKLIDDAATDIEAWLANKVGTKFARVEGAAFWTGDGVGKPRGLAAYSTAATGDDTRPWGTFQHIITGANSDFHTTKLDPIQDLQGAFKDQYLQNAQFVMRREVRTKMRKLKGSDDRYLWEPSVQAGQPDRLNGYPVRIDQFMPALADGSLSLAFGDFREAYLIVDRIGVRTLRDPYTAKPYVRFYSTRRTGGGAINFEAVKFLKFAAA</sequence>
<feature type="domain" description="Phage capsid-like C-terminal" evidence="3">
    <location>
        <begin position="197"/>
        <end position="483"/>
    </location>
</feature>
<keyword evidence="2" id="KW-0175">Coiled coil</keyword>
<comment type="caution">
    <text evidence="4">The sequence shown here is derived from an EMBL/GenBank/DDBJ whole genome shotgun (WGS) entry which is preliminary data.</text>
</comment>
<dbReference type="RefSeq" id="WP_382431176.1">
    <property type="nucleotide sequence ID" value="NZ_JBHSHJ010000003.1"/>
</dbReference>
<evidence type="ECO:0000259" key="3">
    <source>
        <dbReference type="Pfam" id="PF05065"/>
    </source>
</evidence>
<proteinExistence type="predicted"/>
<name>A0ABV9QCT4_9BURK</name>
<dbReference type="Gene3D" id="3.30.2320.10">
    <property type="entry name" value="hypothetical protein PF0899 domain"/>
    <property type="match status" value="1"/>
</dbReference>
<evidence type="ECO:0000313" key="4">
    <source>
        <dbReference type="EMBL" id="MFC4788601.1"/>
    </source>
</evidence>
<dbReference type="Pfam" id="PF05065">
    <property type="entry name" value="Phage_capsid"/>
    <property type="match status" value="1"/>
</dbReference>
<protein>
    <submittedName>
        <fullName evidence="4">Phage major capsid protein</fullName>
    </submittedName>
</protein>